<sequence>MVEQKRLDLSSKRTFLIQRYLRHWEQICIR</sequence>
<name>A0A8S5NLT1_9CAUD</name>
<dbReference type="EMBL" id="BK015191">
    <property type="protein sequence ID" value="DAD95303.1"/>
    <property type="molecule type" value="Genomic_DNA"/>
</dbReference>
<accession>A0A8S5NLT1</accession>
<protein>
    <submittedName>
        <fullName evidence="1">Uncharacterized protein</fullName>
    </submittedName>
</protein>
<organism evidence="1">
    <name type="scientific">Podoviridae sp. ctsNK10</name>
    <dbReference type="NCBI Taxonomy" id="2826582"/>
    <lineage>
        <taxon>Viruses</taxon>
        <taxon>Duplodnaviria</taxon>
        <taxon>Heunggongvirae</taxon>
        <taxon>Uroviricota</taxon>
        <taxon>Caudoviricetes</taxon>
    </lineage>
</organism>
<reference evidence="1" key="1">
    <citation type="journal article" date="2021" name="Proc. Natl. Acad. Sci. U.S.A.">
        <title>A Catalog of Tens of Thousands of Viruses from Human Metagenomes Reveals Hidden Associations with Chronic Diseases.</title>
        <authorList>
            <person name="Tisza M.J."/>
            <person name="Buck C.B."/>
        </authorList>
    </citation>
    <scope>NUCLEOTIDE SEQUENCE</scope>
    <source>
        <strain evidence="1">CtsNK10</strain>
    </source>
</reference>
<proteinExistence type="predicted"/>
<evidence type="ECO:0000313" key="1">
    <source>
        <dbReference type="EMBL" id="DAD95303.1"/>
    </source>
</evidence>